<sequence>MLKQLFAVTALVSGALAAAPLMSGALAASPLVPDSLFAALRPAAPQSLVLAGEADVVTRLAGRVLAFDDRMGSVLVASAPDGLHEAVGAASSVAGSVTVGDVYYAVAVDEVFVALAPVTVGEDDEVIRLGRADNVGELTSCVRRCELAVRSARG</sequence>
<accession>A0A7H0H545</accession>
<dbReference type="Proteomes" id="UP000516117">
    <property type="component" value="Chromosome"/>
</dbReference>
<reference evidence="2 3" key="1">
    <citation type="submission" date="2020-08" db="EMBL/GenBank/DDBJ databases">
        <title>Genome sequence of Tessaracoccus defluvii JCM 17540T.</title>
        <authorList>
            <person name="Hyun D.-W."/>
            <person name="Bae J.-W."/>
        </authorList>
    </citation>
    <scope>NUCLEOTIDE SEQUENCE [LARGE SCALE GENOMIC DNA]</scope>
    <source>
        <strain evidence="2 3">JCM 17540</strain>
    </source>
</reference>
<keyword evidence="3" id="KW-1185">Reference proteome</keyword>
<keyword evidence="1" id="KW-0732">Signal</keyword>
<evidence type="ECO:0000256" key="1">
    <source>
        <dbReference type="SAM" id="SignalP"/>
    </source>
</evidence>
<feature type="chain" id="PRO_5028812291" evidence="1">
    <location>
        <begin position="28"/>
        <end position="154"/>
    </location>
</feature>
<evidence type="ECO:0000313" key="2">
    <source>
        <dbReference type="EMBL" id="QNP55661.1"/>
    </source>
</evidence>
<protein>
    <submittedName>
        <fullName evidence="2">Uncharacterized protein</fullName>
    </submittedName>
</protein>
<feature type="signal peptide" evidence="1">
    <location>
        <begin position="1"/>
        <end position="27"/>
    </location>
</feature>
<dbReference type="RefSeq" id="WP_187720790.1">
    <property type="nucleotide sequence ID" value="NZ_BAABBL010000005.1"/>
</dbReference>
<dbReference type="AlphaFoldDB" id="A0A7H0H545"/>
<evidence type="ECO:0000313" key="3">
    <source>
        <dbReference type="Proteomes" id="UP000516117"/>
    </source>
</evidence>
<dbReference type="EMBL" id="CP060789">
    <property type="protein sequence ID" value="QNP55661.1"/>
    <property type="molecule type" value="Genomic_DNA"/>
</dbReference>
<name>A0A7H0H545_9ACTN</name>
<gene>
    <name evidence="2" type="ORF">H9L22_16135</name>
</gene>
<organism evidence="2 3">
    <name type="scientific">Tessaracoccus defluvii</name>
    <dbReference type="NCBI Taxonomy" id="1285901"/>
    <lineage>
        <taxon>Bacteria</taxon>
        <taxon>Bacillati</taxon>
        <taxon>Actinomycetota</taxon>
        <taxon>Actinomycetes</taxon>
        <taxon>Propionibacteriales</taxon>
        <taxon>Propionibacteriaceae</taxon>
        <taxon>Tessaracoccus</taxon>
    </lineage>
</organism>
<dbReference type="KEGG" id="tdf:H9L22_16135"/>
<proteinExistence type="predicted"/>